<protein>
    <submittedName>
        <fullName evidence="8">Unnamed protein product</fullName>
    </submittedName>
</protein>
<dbReference type="Proteomes" id="UP001165205">
    <property type="component" value="Unassembled WGS sequence"/>
</dbReference>
<keyword evidence="3 6" id="KW-0812">Transmembrane</keyword>
<name>A0AAN5C5I9_ASPOZ</name>
<dbReference type="GO" id="GO:0015179">
    <property type="term" value="F:L-amino acid transmembrane transporter activity"/>
    <property type="evidence" value="ECO:0007669"/>
    <property type="project" value="TreeGrafter"/>
</dbReference>
<keyword evidence="4 6" id="KW-1133">Transmembrane helix</keyword>
<dbReference type="EMBL" id="BSYA01000394">
    <property type="protein sequence ID" value="GMG39052.1"/>
    <property type="molecule type" value="Genomic_DNA"/>
</dbReference>
<evidence type="ECO:0000259" key="7">
    <source>
        <dbReference type="Pfam" id="PF01490"/>
    </source>
</evidence>
<dbReference type="PANTHER" id="PTHR22950:SF668">
    <property type="entry name" value="AMINO ACID TRANSPORTER (EUROFUNG)"/>
    <property type="match status" value="1"/>
</dbReference>
<evidence type="ECO:0000313" key="9">
    <source>
        <dbReference type="Proteomes" id="UP001165205"/>
    </source>
</evidence>
<comment type="similarity">
    <text evidence="2">Belongs to the amino acid/polyamine transporter 2 family.</text>
</comment>
<evidence type="ECO:0000313" key="8">
    <source>
        <dbReference type="EMBL" id="GMG39052.1"/>
    </source>
</evidence>
<dbReference type="PANTHER" id="PTHR22950">
    <property type="entry name" value="AMINO ACID TRANSPORTER"/>
    <property type="match status" value="1"/>
</dbReference>
<feature type="transmembrane region" description="Helical" evidence="6">
    <location>
        <begin position="78"/>
        <end position="97"/>
    </location>
</feature>
<comment type="caution">
    <text evidence="8">The sequence shown here is derived from an EMBL/GenBank/DDBJ whole genome shotgun (WGS) entry which is preliminary data.</text>
</comment>
<dbReference type="GO" id="GO:0016020">
    <property type="term" value="C:membrane"/>
    <property type="evidence" value="ECO:0007669"/>
    <property type="project" value="UniProtKB-SubCell"/>
</dbReference>
<organism evidence="8 9">
    <name type="scientific">Aspergillus oryzae</name>
    <name type="common">Yellow koji mold</name>
    <dbReference type="NCBI Taxonomy" id="5062"/>
    <lineage>
        <taxon>Eukaryota</taxon>
        <taxon>Fungi</taxon>
        <taxon>Dikarya</taxon>
        <taxon>Ascomycota</taxon>
        <taxon>Pezizomycotina</taxon>
        <taxon>Eurotiomycetes</taxon>
        <taxon>Eurotiomycetidae</taxon>
        <taxon>Eurotiales</taxon>
        <taxon>Aspergillaceae</taxon>
        <taxon>Aspergillus</taxon>
        <taxon>Aspergillus subgen. Circumdati</taxon>
    </lineage>
</organism>
<proteinExistence type="inferred from homology"/>
<dbReference type="InterPro" id="IPR013057">
    <property type="entry name" value="AA_transpt_TM"/>
</dbReference>
<reference evidence="8" key="1">
    <citation type="submission" date="2023-04" db="EMBL/GenBank/DDBJ databases">
        <title>Aspergillus oryzae NBRC 4228.</title>
        <authorList>
            <person name="Ichikawa N."/>
            <person name="Sato H."/>
            <person name="Tonouchi N."/>
        </authorList>
    </citation>
    <scope>NUCLEOTIDE SEQUENCE</scope>
    <source>
        <strain evidence="8">NBRC 4228</strain>
    </source>
</reference>
<evidence type="ECO:0000256" key="1">
    <source>
        <dbReference type="ARBA" id="ARBA00004141"/>
    </source>
</evidence>
<evidence type="ECO:0000256" key="4">
    <source>
        <dbReference type="ARBA" id="ARBA00022989"/>
    </source>
</evidence>
<evidence type="ECO:0000256" key="3">
    <source>
        <dbReference type="ARBA" id="ARBA00022692"/>
    </source>
</evidence>
<feature type="domain" description="Amino acid transporter transmembrane" evidence="7">
    <location>
        <begin position="46"/>
        <end position="187"/>
    </location>
</feature>
<dbReference type="AlphaFoldDB" id="A0AAN5C5I9"/>
<evidence type="ECO:0000256" key="5">
    <source>
        <dbReference type="ARBA" id="ARBA00023136"/>
    </source>
</evidence>
<evidence type="ECO:0000256" key="6">
    <source>
        <dbReference type="SAM" id="Phobius"/>
    </source>
</evidence>
<feature type="transmembrane region" description="Helical" evidence="6">
    <location>
        <begin position="50"/>
        <end position="66"/>
    </location>
</feature>
<gene>
    <name evidence="8" type="ORF">Aory04_001359400</name>
</gene>
<sequence length="203" mass="22347">MDVLPAYPNNHGVDKKEDEFDADAEKRDIMAGQVQDAFGSEEDAEIKYKTLTWCVVGMLISMVLSIPRTMKGMTWVSFASFLSIFGAVMITMISVGVQDHPNRVIHATVETNLYTGFQAVSNIVFAYCAHVAFFGLIAEMENPKDFNKSLLMLQSFEICLYLTAAVVIYYYVGTDVASPALTSAGPVMKKVAYGIAIPTVRTD</sequence>
<comment type="subcellular location">
    <subcellularLocation>
        <location evidence="1">Membrane</location>
        <topology evidence="1">Multi-pass membrane protein</topology>
    </subcellularLocation>
</comment>
<feature type="transmembrane region" description="Helical" evidence="6">
    <location>
        <begin position="117"/>
        <end position="138"/>
    </location>
</feature>
<feature type="transmembrane region" description="Helical" evidence="6">
    <location>
        <begin position="150"/>
        <end position="172"/>
    </location>
</feature>
<dbReference type="Pfam" id="PF01490">
    <property type="entry name" value="Aa_trans"/>
    <property type="match status" value="1"/>
</dbReference>
<accession>A0AAN5C5I9</accession>
<keyword evidence="5 6" id="KW-0472">Membrane</keyword>
<evidence type="ECO:0000256" key="2">
    <source>
        <dbReference type="ARBA" id="ARBA00008066"/>
    </source>
</evidence>